<keyword evidence="8 10" id="KW-0472">Membrane</keyword>
<dbReference type="EMBL" id="QNUL01000003">
    <property type="protein sequence ID" value="REA63036.1"/>
    <property type="molecule type" value="Genomic_DNA"/>
</dbReference>
<dbReference type="InterPro" id="IPR011662">
    <property type="entry name" value="Secretin/TonB_short_N"/>
</dbReference>
<dbReference type="OrthoDB" id="9768177at2"/>
<dbReference type="InterPro" id="IPR036942">
    <property type="entry name" value="Beta-barrel_TonB_sf"/>
</dbReference>
<dbReference type="RefSeq" id="WP_115829624.1">
    <property type="nucleotide sequence ID" value="NZ_QNUL01000003.1"/>
</dbReference>
<dbReference type="InterPro" id="IPR023997">
    <property type="entry name" value="TonB-dep_OMP_SusC/RagA_CS"/>
</dbReference>
<gene>
    <name evidence="13" type="ORF">DSL64_05280</name>
</gene>
<dbReference type="NCBIfam" id="TIGR04057">
    <property type="entry name" value="SusC_RagA_signa"/>
    <property type="match status" value="1"/>
</dbReference>
<dbReference type="Gene3D" id="2.60.40.1120">
    <property type="entry name" value="Carboxypeptidase-like, regulatory domain"/>
    <property type="match status" value="1"/>
</dbReference>
<evidence type="ECO:0000313" key="14">
    <source>
        <dbReference type="Proteomes" id="UP000256373"/>
    </source>
</evidence>
<evidence type="ECO:0000256" key="7">
    <source>
        <dbReference type="ARBA" id="ARBA00023077"/>
    </source>
</evidence>
<dbReference type="FunFam" id="2.170.130.10:FF:000008">
    <property type="entry name" value="SusC/RagA family TonB-linked outer membrane protein"/>
    <property type="match status" value="1"/>
</dbReference>
<dbReference type="Gene3D" id="2.40.170.20">
    <property type="entry name" value="TonB-dependent receptor, beta-barrel domain"/>
    <property type="match status" value="1"/>
</dbReference>
<dbReference type="SMART" id="SM00965">
    <property type="entry name" value="STN"/>
    <property type="match status" value="1"/>
</dbReference>
<dbReference type="SUPFAM" id="SSF56935">
    <property type="entry name" value="Porins"/>
    <property type="match status" value="1"/>
</dbReference>
<dbReference type="NCBIfam" id="TIGR04056">
    <property type="entry name" value="OMP_RagA_SusC"/>
    <property type="match status" value="1"/>
</dbReference>
<evidence type="ECO:0000256" key="1">
    <source>
        <dbReference type="ARBA" id="ARBA00004571"/>
    </source>
</evidence>
<comment type="caution">
    <text evidence="13">The sequence shown here is derived from an EMBL/GenBank/DDBJ whole genome shotgun (WGS) entry which is preliminary data.</text>
</comment>
<accession>A0A3D8YEL8</accession>
<reference evidence="13 14" key="1">
    <citation type="submission" date="2018-07" db="EMBL/GenBank/DDBJ databases">
        <title>Dyadobacter roseus sp. nov., isolated from rose rhizosphere soil.</title>
        <authorList>
            <person name="Chen L."/>
        </authorList>
    </citation>
    <scope>NUCLEOTIDE SEQUENCE [LARGE SCALE GENOMIC DNA]</scope>
    <source>
        <strain evidence="13 14">RS19</strain>
    </source>
</reference>
<keyword evidence="9 10" id="KW-0998">Cell outer membrane</keyword>
<dbReference type="Proteomes" id="UP000256373">
    <property type="component" value="Unassembled WGS sequence"/>
</dbReference>
<keyword evidence="5 10" id="KW-0812">Transmembrane</keyword>
<dbReference type="InterPro" id="IPR039426">
    <property type="entry name" value="TonB-dep_rcpt-like"/>
</dbReference>
<organism evidence="13 14">
    <name type="scientific">Dyadobacter luteus</name>
    <dbReference type="NCBI Taxonomy" id="2259619"/>
    <lineage>
        <taxon>Bacteria</taxon>
        <taxon>Pseudomonadati</taxon>
        <taxon>Bacteroidota</taxon>
        <taxon>Cytophagia</taxon>
        <taxon>Cytophagales</taxon>
        <taxon>Spirosomataceae</taxon>
        <taxon>Dyadobacter</taxon>
    </lineage>
</organism>
<keyword evidence="7 11" id="KW-0798">TonB box</keyword>
<dbReference type="GO" id="GO:0009279">
    <property type="term" value="C:cell outer membrane"/>
    <property type="evidence" value="ECO:0007669"/>
    <property type="project" value="UniProtKB-SubCell"/>
</dbReference>
<dbReference type="SUPFAM" id="SSF49464">
    <property type="entry name" value="Carboxypeptidase regulatory domain-like"/>
    <property type="match status" value="1"/>
</dbReference>
<keyword evidence="14" id="KW-1185">Reference proteome</keyword>
<protein>
    <submittedName>
        <fullName evidence="13">SusC/RagA family TonB-linked outer membrane protein</fullName>
    </submittedName>
</protein>
<dbReference type="InterPro" id="IPR012910">
    <property type="entry name" value="Plug_dom"/>
</dbReference>
<sequence length="1146" mass="125391">MKINLLQWRGKPYRLTTAANLIKTMKLVTLLLIATLSQVAARGYSQKITLERRNISIEAAFKAIESRTEYLFLYDKLDLPSSRLVSVNVKNGTIDQTLNQLLENLPLSYKIFNKNIVIRKEQKTKEEAVVAPQKSLPAVQQLTGKVTDEKGEALPGVNIIVKGTSKGATTDISGIYQLDLTETDPILVFSYVGYISQEVQPGNKTTLDIILKTDDKALEEVVVVGYGTQKKSDLTGSISSIKSEDLKKLPTTSFDQAIQGRAAGVQVTQASSAPGGRVSIRIRGGNSLSSGNEPLYVVDGYPITAGGTASDNGSGSNGAGQNPLASIAPGDIESMEILKDASATAIYGSRGANGVVLITTKRGKSGKTTVSYDGYYGVQKVIKKLDMMNAREFAALVNEARVNDGVATPVYPNPNDLYNFPDPATMGEGVDYQDEVFRSAAIQNHSINISGGNDITKIAVSGSYFDQKGVLIGSDFKRVSLRANIDTKLAKNLMFTTNLTTSKVWGNNGRSEGDGGGNANTVNAALIMPPTVPIFQQDGSYTRLNPTPGGSTVHNPVPIVKFNKDFQNIDRIMGTMALNWNIISDLSLRVSFGTDMSNANREMYEPRQTVNGYNANGRATQANRRSNSYLNENILTYNKLINKHSINVVAGYTWQMDRDQSFSTSSSNFLTDMYESDNLGAGAVFAPPTSRKNQSQLVSYLGRINYTFDNKYLISLTGRSDGSSKFGANNKWAFFPSVAVGYKISEESFIQNIDAISNLKIRASYGKTGNQNIDNYRSLARLSVYNYDLNGSLVSGLAPNNIANPDLRWETTATTDFGIDLDLFGNRLNFVADYYYKKTTDLLWNISVPLTSGFGSIFRNVGSLQNKGLELSLGGAVFDKDFKWNTQVNWSMNRNKVLAIPGYTPTTQSEISGHLKINGSWLAPGLPVGVWNLLQYDGVFQNQQQLDQGPRSSSSTRLGDARFVDRNGNGSINLAEDRMIVGDPNPDFIFGWSNNFSYKGFDLSVYMQGTYGNDILNVQRAESNVSGPWGNQRREILDRWTPTNTNTDIPRARTTVDPLLLQSSWLIEDGSFLRVKTASLGYTFTPTKGIKSCRVYVSGLNLLTFTKYSGFDPEVNSPGNSNLQLGVDYNAYPAARTFMVGVNVGF</sequence>
<evidence type="ECO:0000256" key="3">
    <source>
        <dbReference type="ARBA" id="ARBA00022452"/>
    </source>
</evidence>
<name>A0A3D8YEL8_9BACT</name>
<evidence type="ECO:0000259" key="12">
    <source>
        <dbReference type="SMART" id="SM00965"/>
    </source>
</evidence>
<keyword evidence="3 10" id="KW-1134">Transmembrane beta strand</keyword>
<evidence type="ECO:0000256" key="11">
    <source>
        <dbReference type="RuleBase" id="RU003357"/>
    </source>
</evidence>
<dbReference type="InterPro" id="IPR023996">
    <property type="entry name" value="TonB-dep_OMP_SusC/RagA"/>
</dbReference>
<dbReference type="Gene3D" id="2.170.130.10">
    <property type="entry name" value="TonB-dependent receptor, plug domain"/>
    <property type="match status" value="1"/>
</dbReference>
<evidence type="ECO:0000256" key="10">
    <source>
        <dbReference type="PROSITE-ProRule" id="PRU01360"/>
    </source>
</evidence>
<keyword evidence="4" id="KW-0410">Iron transport</keyword>
<feature type="domain" description="Secretin/TonB short N-terminal" evidence="12">
    <location>
        <begin position="70"/>
        <end position="121"/>
    </location>
</feature>
<dbReference type="AlphaFoldDB" id="A0A3D8YEL8"/>
<keyword evidence="6" id="KW-0408">Iron</keyword>
<keyword evidence="4" id="KW-0406">Ion transport</keyword>
<evidence type="ECO:0000256" key="4">
    <source>
        <dbReference type="ARBA" id="ARBA00022496"/>
    </source>
</evidence>
<evidence type="ECO:0000313" key="13">
    <source>
        <dbReference type="EMBL" id="REA63036.1"/>
    </source>
</evidence>
<keyword evidence="2 10" id="KW-0813">Transport</keyword>
<dbReference type="GO" id="GO:0006826">
    <property type="term" value="P:iron ion transport"/>
    <property type="evidence" value="ECO:0007669"/>
    <property type="project" value="UniProtKB-KW"/>
</dbReference>
<evidence type="ECO:0000256" key="5">
    <source>
        <dbReference type="ARBA" id="ARBA00022692"/>
    </source>
</evidence>
<proteinExistence type="inferred from homology"/>
<evidence type="ECO:0000256" key="6">
    <source>
        <dbReference type="ARBA" id="ARBA00023004"/>
    </source>
</evidence>
<dbReference type="InterPro" id="IPR008969">
    <property type="entry name" value="CarboxyPept-like_regulatory"/>
</dbReference>
<dbReference type="Pfam" id="PF07660">
    <property type="entry name" value="STN"/>
    <property type="match status" value="1"/>
</dbReference>
<evidence type="ECO:0000256" key="2">
    <source>
        <dbReference type="ARBA" id="ARBA00022448"/>
    </source>
</evidence>
<dbReference type="Pfam" id="PF13715">
    <property type="entry name" value="CarbopepD_reg_2"/>
    <property type="match status" value="1"/>
</dbReference>
<dbReference type="InterPro" id="IPR000531">
    <property type="entry name" value="Beta-barrel_TonB"/>
</dbReference>
<dbReference type="InterPro" id="IPR037066">
    <property type="entry name" value="Plug_dom_sf"/>
</dbReference>
<comment type="similarity">
    <text evidence="10 11">Belongs to the TonB-dependent receptor family.</text>
</comment>
<evidence type="ECO:0000256" key="9">
    <source>
        <dbReference type="ARBA" id="ARBA00023237"/>
    </source>
</evidence>
<dbReference type="Pfam" id="PF00593">
    <property type="entry name" value="TonB_dep_Rec_b-barrel"/>
    <property type="match status" value="1"/>
</dbReference>
<evidence type="ECO:0000256" key="8">
    <source>
        <dbReference type="ARBA" id="ARBA00023136"/>
    </source>
</evidence>
<dbReference type="PROSITE" id="PS52016">
    <property type="entry name" value="TONB_DEPENDENT_REC_3"/>
    <property type="match status" value="1"/>
</dbReference>
<comment type="subcellular location">
    <subcellularLocation>
        <location evidence="1 10">Cell outer membrane</location>
        <topology evidence="1 10">Multi-pass membrane protein</topology>
    </subcellularLocation>
</comment>
<dbReference type="Pfam" id="PF07715">
    <property type="entry name" value="Plug"/>
    <property type="match status" value="1"/>
</dbReference>